<dbReference type="KEGG" id="fgg:FSB75_11955"/>
<reference evidence="1 2" key="1">
    <citation type="journal article" date="2015" name="Int. J. Syst. Evol. Microbiol.">
        <title>Flavisolibacter ginsenosidimutans sp. nov., with ginsenoside-converting activity isolated from soil used for cultivating ginseng.</title>
        <authorList>
            <person name="Zhao Y."/>
            <person name="Liu Q."/>
            <person name="Kang M.S."/>
            <person name="Jin F."/>
            <person name="Yu H."/>
            <person name="Im W.T."/>
        </authorList>
    </citation>
    <scope>NUCLEOTIDE SEQUENCE [LARGE SCALE GENOMIC DNA]</scope>
    <source>
        <strain evidence="1 2">Gsoil 636</strain>
    </source>
</reference>
<evidence type="ECO:0000313" key="2">
    <source>
        <dbReference type="Proteomes" id="UP000321204"/>
    </source>
</evidence>
<organism evidence="1 2">
    <name type="scientific">Flavisolibacter ginsenosidimutans</name>
    <dbReference type="NCBI Taxonomy" id="661481"/>
    <lineage>
        <taxon>Bacteria</taxon>
        <taxon>Pseudomonadati</taxon>
        <taxon>Bacteroidota</taxon>
        <taxon>Chitinophagia</taxon>
        <taxon>Chitinophagales</taxon>
        <taxon>Chitinophagaceae</taxon>
        <taxon>Flavisolibacter</taxon>
    </lineage>
</organism>
<accession>A0A5B8UJJ7</accession>
<name>A0A5B8UJJ7_9BACT</name>
<protein>
    <submittedName>
        <fullName evidence="1">Uncharacterized protein</fullName>
    </submittedName>
</protein>
<dbReference type="RefSeq" id="WP_146787584.1">
    <property type="nucleotide sequence ID" value="NZ_BAABIO010000001.1"/>
</dbReference>
<proteinExistence type="predicted"/>
<dbReference type="Proteomes" id="UP000321204">
    <property type="component" value="Chromosome"/>
</dbReference>
<sequence>MNTVQEALQKKGYRIFMRPYELNIVGVRADSVKPNSFDDAIYVFFQDKAGKLTQHRFTATTDPGTYWLKNPMNPQGTAILKEGQYIGSHQMGMHRGKYLALVQKRPVTVMRDYDRNATLDFLNGKLDTGLFGINIHRASENGTTKTVDQYSAGCQVFANVTEFILFLSLCEKHKSLYGNDFTYTLIDERAVNREAKKNS</sequence>
<keyword evidence="2" id="KW-1185">Reference proteome</keyword>
<evidence type="ECO:0000313" key="1">
    <source>
        <dbReference type="EMBL" id="QEC56576.1"/>
    </source>
</evidence>
<gene>
    <name evidence="1" type="ORF">FSB75_11955</name>
</gene>
<dbReference type="OrthoDB" id="653560at2"/>
<dbReference type="AlphaFoldDB" id="A0A5B8UJJ7"/>
<dbReference type="EMBL" id="CP042433">
    <property type="protein sequence ID" value="QEC56576.1"/>
    <property type="molecule type" value="Genomic_DNA"/>
</dbReference>